<keyword evidence="4" id="KW-1003">Cell membrane</keyword>
<dbReference type="PIRSF" id="PIRSF006247">
    <property type="entry name" value="TrkH"/>
    <property type="match status" value="1"/>
</dbReference>
<dbReference type="PANTHER" id="PTHR32024">
    <property type="entry name" value="TRK SYSTEM POTASSIUM UPTAKE PROTEIN TRKG-RELATED"/>
    <property type="match status" value="1"/>
</dbReference>
<feature type="binding site" evidence="12">
    <location>
        <position position="434"/>
    </location>
    <ligand>
        <name>K(+)</name>
        <dbReference type="ChEBI" id="CHEBI:29103"/>
    </ligand>
</feature>
<reference evidence="14 15" key="1">
    <citation type="submission" date="2019-08" db="EMBL/GenBank/DDBJ databases">
        <title>In-depth cultivation of the pig gut microbiome towards novel bacterial diversity and tailored functional studies.</title>
        <authorList>
            <person name="Wylensek D."/>
            <person name="Hitch T.C.A."/>
            <person name="Clavel T."/>
        </authorList>
    </citation>
    <scope>NUCLEOTIDE SEQUENCE [LARGE SCALE GENOMIC DNA]</scope>
    <source>
        <strain evidence="14 15">Oil+RF-744-GAM-WT-6</strain>
    </source>
</reference>
<feature type="transmembrane region" description="Helical" evidence="13">
    <location>
        <begin position="274"/>
        <end position="292"/>
    </location>
</feature>
<evidence type="ECO:0000313" key="15">
    <source>
        <dbReference type="Proteomes" id="UP000461880"/>
    </source>
</evidence>
<keyword evidence="10" id="KW-0406">Ion transport</keyword>
<comment type="subcellular location">
    <subcellularLocation>
        <location evidence="1">Cell inner membrane</location>
        <topology evidence="1">Multi-pass membrane protein</topology>
    </subcellularLocation>
</comment>
<feature type="binding site" evidence="12">
    <location>
        <position position="317"/>
    </location>
    <ligand>
        <name>K(+)</name>
        <dbReference type="ChEBI" id="CHEBI:29103"/>
    </ligand>
</feature>
<comment type="similarity">
    <text evidence="2">Belongs to the TrkH potassium transport family.</text>
</comment>
<gene>
    <name evidence="14" type="ORF">FYJ51_10935</name>
</gene>
<keyword evidence="8 12" id="KW-0630">Potassium</keyword>
<keyword evidence="3" id="KW-0813">Transport</keyword>
<proteinExistence type="inferred from homology"/>
<dbReference type="Pfam" id="PF02386">
    <property type="entry name" value="TrkH"/>
    <property type="match status" value="1"/>
</dbReference>
<feature type="binding site" evidence="12">
    <location>
        <position position="223"/>
    </location>
    <ligand>
        <name>K(+)</name>
        <dbReference type="ChEBI" id="CHEBI:29103"/>
    </ligand>
</feature>
<organism evidence="14 15">
    <name type="scientific">Stecheria intestinalis</name>
    <dbReference type="NCBI Taxonomy" id="2606630"/>
    <lineage>
        <taxon>Bacteria</taxon>
        <taxon>Bacillati</taxon>
        <taxon>Bacillota</taxon>
        <taxon>Erysipelotrichia</taxon>
        <taxon>Erysipelotrichales</taxon>
        <taxon>Erysipelotrichaceae</taxon>
        <taxon>Stecheria</taxon>
    </lineage>
</organism>
<dbReference type="GO" id="GO:0046872">
    <property type="term" value="F:metal ion binding"/>
    <property type="evidence" value="ECO:0007669"/>
    <property type="project" value="UniProtKB-KW"/>
</dbReference>
<feature type="transmembrane region" description="Helical" evidence="13">
    <location>
        <begin position="70"/>
        <end position="91"/>
    </location>
</feature>
<keyword evidence="5" id="KW-0997">Cell inner membrane</keyword>
<feature type="transmembrane region" description="Helical" evidence="13">
    <location>
        <begin position="39"/>
        <end position="58"/>
    </location>
</feature>
<feature type="transmembrane region" description="Helical" evidence="13">
    <location>
        <begin position="7"/>
        <end position="27"/>
    </location>
</feature>
<keyword evidence="11 13" id="KW-0472">Membrane</keyword>
<dbReference type="Proteomes" id="UP000461880">
    <property type="component" value="Unassembled WGS sequence"/>
</dbReference>
<keyword evidence="6" id="KW-0633">Potassium transport</keyword>
<evidence type="ECO:0000313" key="14">
    <source>
        <dbReference type="EMBL" id="MSS59404.1"/>
    </source>
</evidence>
<feature type="transmembrane region" description="Helical" evidence="13">
    <location>
        <begin position="395"/>
        <end position="415"/>
    </location>
</feature>
<evidence type="ECO:0000256" key="6">
    <source>
        <dbReference type="ARBA" id="ARBA00022538"/>
    </source>
</evidence>
<feature type="transmembrane region" description="Helical" evidence="13">
    <location>
        <begin position="238"/>
        <end position="262"/>
    </location>
</feature>
<dbReference type="GO" id="GO:0015379">
    <property type="term" value="F:potassium:chloride symporter activity"/>
    <property type="evidence" value="ECO:0007669"/>
    <property type="project" value="InterPro"/>
</dbReference>
<evidence type="ECO:0000256" key="13">
    <source>
        <dbReference type="SAM" id="Phobius"/>
    </source>
</evidence>
<name>A0A7X2TG27_9FIRM</name>
<evidence type="ECO:0000256" key="4">
    <source>
        <dbReference type="ARBA" id="ARBA00022475"/>
    </source>
</evidence>
<keyword evidence="12" id="KW-0479">Metal-binding</keyword>
<feature type="transmembrane region" description="Helical" evidence="13">
    <location>
        <begin position="133"/>
        <end position="154"/>
    </location>
</feature>
<dbReference type="InterPro" id="IPR004772">
    <property type="entry name" value="TrkH"/>
</dbReference>
<keyword evidence="15" id="KW-1185">Reference proteome</keyword>
<feature type="binding site" evidence="12">
    <location>
        <position position="112"/>
    </location>
    <ligand>
        <name>K(+)</name>
        <dbReference type="ChEBI" id="CHEBI:29103"/>
    </ligand>
</feature>
<dbReference type="GO" id="GO:0005886">
    <property type="term" value="C:plasma membrane"/>
    <property type="evidence" value="ECO:0007669"/>
    <property type="project" value="UniProtKB-SubCell"/>
</dbReference>
<evidence type="ECO:0000256" key="2">
    <source>
        <dbReference type="ARBA" id="ARBA00009137"/>
    </source>
</evidence>
<accession>A0A7X2TG27</accession>
<protein>
    <submittedName>
        <fullName evidence="14">TrkH family potassium uptake protein</fullName>
    </submittedName>
</protein>
<dbReference type="EMBL" id="VUMN01000031">
    <property type="protein sequence ID" value="MSS59404.1"/>
    <property type="molecule type" value="Genomic_DNA"/>
</dbReference>
<evidence type="ECO:0000256" key="10">
    <source>
        <dbReference type="ARBA" id="ARBA00023065"/>
    </source>
</evidence>
<evidence type="ECO:0000256" key="3">
    <source>
        <dbReference type="ARBA" id="ARBA00022448"/>
    </source>
</evidence>
<feature type="binding site" evidence="12">
    <location>
        <position position="433"/>
    </location>
    <ligand>
        <name>K(+)</name>
        <dbReference type="ChEBI" id="CHEBI:29103"/>
    </ligand>
</feature>
<feature type="transmembrane region" description="Helical" evidence="13">
    <location>
        <begin position="185"/>
        <end position="204"/>
    </location>
</feature>
<evidence type="ECO:0000256" key="1">
    <source>
        <dbReference type="ARBA" id="ARBA00004429"/>
    </source>
</evidence>
<evidence type="ECO:0000256" key="8">
    <source>
        <dbReference type="ARBA" id="ARBA00022958"/>
    </source>
</evidence>
<dbReference type="AlphaFoldDB" id="A0A7X2TG27"/>
<evidence type="ECO:0000256" key="9">
    <source>
        <dbReference type="ARBA" id="ARBA00022989"/>
    </source>
</evidence>
<evidence type="ECO:0000256" key="11">
    <source>
        <dbReference type="ARBA" id="ARBA00023136"/>
    </source>
</evidence>
<feature type="binding site" evidence="12">
    <location>
        <position position="111"/>
    </location>
    <ligand>
        <name>K(+)</name>
        <dbReference type="ChEBI" id="CHEBI:29103"/>
    </ligand>
</feature>
<dbReference type="PANTHER" id="PTHR32024:SF2">
    <property type="entry name" value="TRK SYSTEM POTASSIUM UPTAKE PROTEIN TRKG-RELATED"/>
    <property type="match status" value="1"/>
</dbReference>
<comment type="caution">
    <text evidence="14">The sequence shown here is derived from an EMBL/GenBank/DDBJ whole genome shotgun (WGS) entry which is preliminary data.</text>
</comment>
<keyword evidence="7 13" id="KW-0812">Transmembrane</keyword>
<evidence type="ECO:0000256" key="5">
    <source>
        <dbReference type="ARBA" id="ARBA00022519"/>
    </source>
</evidence>
<evidence type="ECO:0000256" key="12">
    <source>
        <dbReference type="PIRSR" id="PIRSR006247-1"/>
    </source>
</evidence>
<feature type="binding site" evidence="12">
    <location>
        <position position="316"/>
    </location>
    <ligand>
        <name>K(+)</name>
        <dbReference type="ChEBI" id="CHEBI:29103"/>
    </ligand>
</feature>
<feature type="transmembrane region" description="Helical" evidence="13">
    <location>
        <begin position="333"/>
        <end position="352"/>
    </location>
</feature>
<sequence length="484" mass="53510">MNYRMIARIISPILMIEAIFMIPAWAISYAGHEVNAADAIVKSQFIILACAAVLYLLSRNARKGFYAKEGLVTTGFSWIVMSALGCLPFYISREIPSYIDCLFEMVSGFTTTGSSILPEVESISRGLLYWRSFSHWLGGMGVLVFLMAVVPLAGKNEGFTLHILRAESPGPSVGKLVPHMKQTALILYLIYIAMTILNTIFLLLGGMSLFEAVCTAYGTAGTGGFGIMNDSMAGYSPYLQNVTTVFMLLFSVNFSCYYLLLLGRWKDVLKDEEFRLFWVIVFGFIGLIAWNIRSLYPTFGEALHQASFTVSTIISTTGFVIADYDVWPAFSKVLILCLMFIGACAGSTGGGLKVSRLLIMFKSLRRNFHMNMHPSEVRTIRINKHVVDEKVVRNAANYMIAYAFIVIISMILISLDGFDVETNLSAVMATFNNVGPGLAAVGPVCNFSGFSGFSKLVLIFDMLAGRLEIFPIAILFSKSTWRKQ</sequence>
<evidence type="ECO:0000256" key="7">
    <source>
        <dbReference type="ARBA" id="ARBA00022692"/>
    </source>
</evidence>
<keyword evidence="9 13" id="KW-1133">Transmembrane helix</keyword>
<dbReference type="InterPro" id="IPR003445">
    <property type="entry name" value="Cat_transpt"/>
</dbReference>